<keyword evidence="1" id="KW-1133">Transmembrane helix</keyword>
<sequence length="672" mass="78528">MTRRMEMKIKDFIYKYSIRLFILIVAYLIVSFPFQYTQEKMNDVSQPVRWLGTLLFFIIACFIVRYRKKLEAVFVKKSLFFIIFVMIFALQLMTIYVFKIQPVNDLLYLHDEAIRMIQNPMISLQRFGGYFAHYPNNYGYLLILYCYYKLLVSCGISVGSLVLAGNFLNLLVIDIGILCGYIAIRIVKNIKLANIWMLLFLLNPWTYFWIAYYYTHTISFGMIMVLLLLFVLIHKEKDNWKGILYSAFLGIVIYIGIKIRITNLILCIAVGITLFIFWKQYKFKVRHMCLILGMVAGIAVSVFGYQYKFQNMIPKQNTQEFPATHWLMMSSHGVGRYDSGDVWFTSQLSTQKQKKEKTIEKTIHNYKELGIKGTLQLSGVKLREVWLTGDDDFTKMSYVSTDYGTANEFLNGKHNGWILMYSYLMRMAVWCFALVAAIGMLRKRNPWNYVVMLTLLGGMIFHVFWEANPKYSICFMGVMMFMMVTGIENLCEEEKKEQKQKISMGNVMLCLVGIGLIVCLQPMHNYLKQNPEALDQSYAASQFAQSQTLNLSLKKNEAIKQSFLTKIRFQNITFNLLNNENDFTVRLLDETGKVMESARQDQLSYAQNQYEWKLNKVKNSGTYAIEIVNQKKDQKYKLPVYWTGNYDAYPNGCMYRSNKKIGKADLVFRVYQ</sequence>
<keyword evidence="1" id="KW-0472">Membrane</keyword>
<dbReference type="AlphaFoldDB" id="A0A1Q2C557"/>
<evidence type="ECO:0000256" key="1">
    <source>
        <dbReference type="SAM" id="Phobius"/>
    </source>
</evidence>
<feature type="transmembrane region" description="Helical" evidence="1">
    <location>
        <begin position="288"/>
        <end position="307"/>
    </location>
</feature>
<protein>
    <recommendedName>
        <fullName evidence="4">Glycosyltransferase RgtA/B/C/D-like domain-containing protein</fullName>
    </recommendedName>
</protein>
<feature type="transmembrane region" description="Helical" evidence="1">
    <location>
        <begin position="503"/>
        <end position="523"/>
    </location>
</feature>
<feature type="transmembrane region" description="Helical" evidence="1">
    <location>
        <begin position="263"/>
        <end position="281"/>
    </location>
</feature>
<feature type="transmembrane region" description="Helical" evidence="1">
    <location>
        <begin position="12"/>
        <end position="36"/>
    </location>
</feature>
<proteinExistence type="predicted"/>
<dbReference type="EMBL" id="CP012098">
    <property type="protein sequence ID" value="AQP38873.1"/>
    <property type="molecule type" value="Genomic_DNA"/>
</dbReference>
<evidence type="ECO:0000313" key="3">
    <source>
        <dbReference type="Proteomes" id="UP000188159"/>
    </source>
</evidence>
<reference evidence="2 3" key="1">
    <citation type="journal article" date="2016" name="Sci. Rep.">
        <title>Accelerated dysbiosis of gut microbiota during aggravation of DSS-induced colitis by a butyrate-producing bacterium.</title>
        <authorList>
            <person name="Zhang Q."/>
            <person name="Wu Y."/>
            <person name="Wang J."/>
            <person name="Wu G."/>
            <person name="Long W."/>
            <person name="Xue Z."/>
            <person name="Wang L."/>
            <person name="Zhang X."/>
            <person name="Pang X."/>
            <person name="Zhao Y."/>
            <person name="Zhao L."/>
            <person name="Zhang C."/>
        </authorList>
    </citation>
    <scope>NUCLEOTIDE SEQUENCE [LARGE SCALE GENOMIC DNA]</scope>
    <source>
        <strain evidence="2 3">BPB5</strain>
    </source>
</reference>
<feature type="transmembrane region" description="Helical" evidence="1">
    <location>
        <begin position="418"/>
        <end position="440"/>
    </location>
</feature>
<feature type="transmembrane region" description="Helical" evidence="1">
    <location>
        <begin position="471"/>
        <end position="491"/>
    </location>
</feature>
<evidence type="ECO:0008006" key="4">
    <source>
        <dbReference type="Google" id="ProtNLM"/>
    </source>
</evidence>
<feature type="transmembrane region" description="Helical" evidence="1">
    <location>
        <begin position="170"/>
        <end position="187"/>
    </location>
</feature>
<keyword evidence="1" id="KW-0812">Transmembrane</keyword>
<accession>A0A1Q2C557</accession>
<feature type="transmembrane region" description="Helical" evidence="1">
    <location>
        <begin position="48"/>
        <end position="66"/>
    </location>
</feature>
<feature type="transmembrane region" description="Helical" evidence="1">
    <location>
        <begin position="447"/>
        <end position="465"/>
    </location>
</feature>
<organism evidence="2 3">
    <name type="scientific">Anaerostipes hadrus</name>
    <dbReference type="NCBI Taxonomy" id="649756"/>
    <lineage>
        <taxon>Bacteria</taxon>
        <taxon>Bacillati</taxon>
        <taxon>Bacillota</taxon>
        <taxon>Clostridia</taxon>
        <taxon>Lachnospirales</taxon>
        <taxon>Lachnospiraceae</taxon>
        <taxon>Anaerostipes</taxon>
    </lineage>
</organism>
<gene>
    <name evidence="2" type="ORF">DO83_04195</name>
</gene>
<feature type="transmembrane region" description="Helical" evidence="1">
    <location>
        <begin position="240"/>
        <end position="257"/>
    </location>
</feature>
<name>A0A1Q2C557_ANAHA</name>
<evidence type="ECO:0000313" key="2">
    <source>
        <dbReference type="EMBL" id="AQP38873.1"/>
    </source>
</evidence>
<feature type="transmembrane region" description="Helical" evidence="1">
    <location>
        <begin position="207"/>
        <end position="233"/>
    </location>
</feature>
<feature type="transmembrane region" description="Helical" evidence="1">
    <location>
        <begin position="138"/>
        <end position="163"/>
    </location>
</feature>
<feature type="transmembrane region" description="Helical" evidence="1">
    <location>
        <begin position="78"/>
        <end position="98"/>
    </location>
</feature>
<dbReference type="Proteomes" id="UP000188159">
    <property type="component" value="Chromosome"/>
</dbReference>